<name>A0A4R8DKK6_9BACT</name>
<feature type="signal peptide" evidence="10">
    <location>
        <begin position="1"/>
        <end position="34"/>
    </location>
</feature>
<dbReference type="InterPro" id="IPR037066">
    <property type="entry name" value="Plug_dom_sf"/>
</dbReference>
<evidence type="ECO:0000256" key="6">
    <source>
        <dbReference type="ARBA" id="ARBA00023136"/>
    </source>
</evidence>
<dbReference type="Gene3D" id="2.40.170.20">
    <property type="entry name" value="TonB-dependent receptor, beta-barrel domain"/>
    <property type="match status" value="1"/>
</dbReference>
<dbReference type="InterPro" id="IPR008969">
    <property type="entry name" value="CarboxyPept-like_regulatory"/>
</dbReference>
<dbReference type="InterPro" id="IPR023996">
    <property type="entry name" value="TonB-dep_OMP_SusC/RagA"/>
</dbReference>
<evidence type="ECO:0000256" key="4">
    <source>
        <dbReference type="ARBA" id="ARBA00022692"/>
    </source>
</evidence>
<feature type="chain" id="PRO_5020992708" evidence="10">
    <location>
        <begin position="35"/>
        <end position="1121"/>
    </location>
</feature>
<evidence type="ECO:0000256" key="1">
    <source>
        <dbReference type="ARBA" id="ARBA00004571"/>
    </source>
</evidence>
<comment type="similarity">
    <text evidence="8 9">Belongs to the TonB-dependent receptor family.</text>
</comment>
<dbReference type="Pfam" id="PF13715">
    <property type="entry name" value="CarbopepD_reg_2"/>
    <property type="match status" value="1"/>
</dbReference>
<dbReference type="NCBIfam" id="TIGR04056">
    <property type="entry name" value="OMP_RagA_SusC"/>
    <property type="match status" value="1"/>
</dbReference>
<reference evidence="13 14" key="1">
    <citation type="submission" date="2019-03" db="EMBL/GenBank/DDBJ databases">
        <title>Genomic Encyclopedia of Type Strains, Phase IV (KMG-IV): sequencing the most valuable type-strain genomes for metagenomic binning, comparative biology and taxonomic classification.</title>
        <authorList>
            <person name="Goeker M."/>
        </authorList>
    </citation>
    <scope>NUCLEOTIDE SEQUENCE [LARGE SCALE GENOMIC DNA]</scope>
    <source>
        <strain evidence="13 14">DSM 100059</strain>
    </source>
</reference>
<dbReference type="AlphaFoldDB" id="A0A4R8DKK6"/>
<evidence type="ECO:0000256" key="10">
    <source>
        <dbReference type="SAM" id="SignalP"/>
    </source>
</evidence>
<keyword evidence="5 9" id="KW-0798">TonB box</keyword>
<proteinExistence type="inferred from homology"/>
<keyword evidence="3 8" id="KW-1134">Transmembrane beta strand</keyword>
<evidence type="ECO:0000259" key="11">
    <source>
        <dbReference type="Pfam" id="PF00593"/>
    </source>
</evidence>
<organism evidence="13 14">
    <name type="scientific">Dinghuibacter silviterrae</name>
    <dbReference type="NCBI Taxonomy" id="1539049"/>
    <lineage>
        <taxon>Bacteria</taxon>
        <taxon>Pseudomonadati</taxon>
        <taxon>Bacteroidota</taxon>
        <taxon>Chitinophagia</taxon>
        <taxon>Chitinophagales</taxon>
        <taxon>Chitinophagaceae</taxon>
        <taxon>Dinghuibacter</taxon>
    </lineage>
</organism>
<evidence type="ECO:0000256" key="5">
    <source>
        <dbReference type="ARBA" id="ARBA00023077"/>
    </source>
</evidence>
<dbReference type="FunFam" id="2.170.130.10:FF:000003">
    <property type="entry name" value="SusC/RagA family TonB-linked outer membrane protein"/>
    <property type="match status" value="1"/>
</dbReference>
<accession>A0A4R8DKK6</accession>
<dbReference type="PROSITE" id="PS52016">
    <property type="entry name" value="TONB_DEPENDENT_REC_3"/>
    <property type="match status" value="1"/>
</dbReference>
<feature type="domain" description="TonB-dependent receptor-like beta-barrel" evidence="11">
    <location>
        <begin position="514"/>
        <end position="1083"/>
    </location>
</feature>
<dbReference type="Proteomes" id="UP000294498">
    <property type="component" value="Unassembled WGS sequence"/>
</dbReference>
<evidence type="ECO:0000256" key="3">
    <source>
        <dbReference type="ARBA" id="ARBA00022452"/>
    </source>
</evidence>
<protein>
    <submittedName>
        <fullName evidence="13">TonB-linked SusC/RagA family outer membrane protein</fullName>
    </submittedName>
</protein>
<evidence type="ECO:0000256" key="7">
    <source>
        <dbReference type="ARBA" id="ARBA00023237"/>
    </source>
</evidence>
<evidence type="ECO:0000256" key="8">
    <source>
        <dbReference type="PROSITE-ProRule" id="PRU01360"/>
    </source>
</evidence>
<dbReference type="InterPro" id="IPR012910">
    <property type="entry name" value="Plug_dom"/>
</dbReference>
<keyword evidence="6 8" id="KW-0472">Membrane</keyword>
<keyword evidence="4 8" id="KW-0812">Transmembrane</keyword>
<dbReference type="Pfam" id="PF07715">
    <property type="entry name" value="Plug"/>
    <property type="match status" value="1"/>
</dbReference>
<dbReference type="InterPro" id="IPR023997">
    <property type="entry name" value="TonB-dep_OMP_SusC/RagA_CS"/>
</dbReference>
<dbReference type="NCBIfam" id="TIGR04057">
    <property type="entry name" value="SusC_RagA_signa"/>
    <property type="match status" value="1"/>
</dbReference>
<dbReference type="InterPro" id="IPR039426">
    <property type="entry name" value="TonB-dep_rcpt-like"/>
</dbReference>
<dbReference type="Pfam" id="PF00593">
    <property type="entry name" value="TonB_dep_Rec_b-barrel"/>
    <property type="match status" value="1"/>
</dbReference>
<evidence type="ECO:0000313" key="13">
    <source>
        <dbReference type="EMBL" id="TDW97540.1"/>
    </source>
</evidence>
<keyword evidence="10" id="KW-0732">Signal</keyword>
<gene>
    <name evidence="13" type="ORF">EDB95_5390</name>
</gene>
<dbReference type="Gene3D" id="2.60.40.1120">
    <property type="entry name" value="Carboxypeptidase-like, regulatory domain"/>
    <property type="match status" value="1"/>
</dbReference>
<keyword evidence="2 8" id="KW-0813">Transport</keyword>
<dbReference type="GO" id="GO:0009279">
    <property type="term" value="C:cell outer membrane"/>
    <property type="evidence" value="ECO:0007669"/>
    <property type="project" value="UniProtKB-SubCell"/>
</dbReference>
<dbReference type="InterPro" id="IPR036942">
    <property type="entry name" value="Beta-barrel_TonB_sf"/>
</dbReference>
<dbReference type="EMBL" id="SODV01000002">
    <property type="protein sequence ID" value="TDW97540.1"/>
    <property type="molecule type" value="Genomic_DNA"/>
</dbReference>
<keyword evidence="14" id="KW-1185">Reference proteome</keyword>
<feature type="domain" description="TonB-dependent receptor plug" evidence="12">
    <location>
        <begin position="219"/>
        <end position="324"/>
    </location>
</feature>
<dbReference type="Gene3D" id="2.170.130.10">
    <property type="entry name" value="TonB-dependent receptor, plug domain"/>
    <property type="match status" value="1"/>
</dbReference>
<dbReference type="InterPro" id="IPR000531">
    <property type="entry name" value="Beta-barrel_TonB"/>
</dbReference>
<dbReference type="SUPFAM" id="SSF56935">
    <property type="entry name" value="Porins"/>
    <property type="match status" value="1"/>
</dbReference>
<dbReference type="SUPFAM" id="SSF49464">
    <property type="entry name" value="Carboxypeptidase regulatory domain-like"/>
    <property type="match status" value="1"/>
</dbReference>
<comment type="caution">
    <text evidence="13">The sequence shown here is derived from an EMBL/GenBank/DDBJ whole genome shotgun (WGS) entry which is preliminary data.</text>
</comment>
<keyword evidence="7 8" id="KW-0998">Cell outer membrane</keyword>
<sequence>MKKCPCIHGSMLHFMRIGLLSIALTLTAAGAVYARPAAGQEVLKKKVSLVADQEELKTVFHRLSKEAGVKFIYISPGVPDQQRVTCLAVHEDLDVVLGRLLGPLHLRMEVVGNQVILKPEVPATVVVTARPVHGRVADGAGVPLEGVSVTVKGSNTGTMTDAKGAFTLDATEGTELVISYVGYASQTVKVTGGEVSVVLTKQQNSLNEVVVVGYGTQRKVDLTGSVSTVSAAQLEDRPVTSLGNALQGTMPGVTVIQNNGQPGRDAGSINIDGIGTLNSTAPLVVVDGIISSMNEVNPNDVESISVLKDAASAAIYGSRAANGVILITTKKGRKGASQIEYDVYVGKQTPTRLPDYLPSWQAATMYNQALANVGSAPVYSATDIQQYKDGSDPVGHPNTDWLNLFYNKKGLQQNHYLGISGGSEKTQYLFSLGYFDQEGNVAKTQAQRFTTRLNLTTQATRNLKAIANISYTFNPFQEPLSSYPGVSAFSQMIRQVNRISPMVPLKWANGDYAYIGDGNPIAWLNSPSLGTYNKYLLTGSAGLDWEPVKDLHVKPFVGYTLTQDQNKSYVADIQFYTATGSAGLYQGPNNVTDKYDNTTYVTLQATIDYMKHLGNHTLKILGGYSQEYTKYYELDGYRQSFLNNQLSDLNAASTTGQTSNGYSNELALQSFFGRFNYDYDGKYLFEANLRYDGSSRFDTANRFGTFPSLSAGWRISQENFFKPLRPIFSELKLRGSWGKLGNQNITGSNSDNTYYPYITTVSAGQNYVFGGANPAFAAGVAPINGANTALKWETTTETDLGLDAAFLQEALTFSAEYFVKNTSNILLNIPVSAPYGLNTPYQNAGAVQNKGWEFNANYRGRQGAFTYNIGANAAFIQNKVTSLAGTGPNISGITIQKVGLPINSFWGYEAEGLFQNATEVAKHATQSPNTGPGDIIYKDLNGDGKIDQTNDRTYLGTYFPKVTYGFNVGAGWKGIDLTAFFQGAAGVKGYAQGIAIGQVGTTVGKPTSAMLNAWTPSNPGASMPRLLTTSYLQNDPGTNPSSFWVRNASYLRLKNLQLGYTFPQGIARRIGAQRIRLYYSAQNILTITSFYKWIDPEAPAGTAGYDYPQIKTSTFGLNVTF</sequence>
<evidence type="ECO:0000256" key="2">
    <source>
        <dbReference type="ARBA" id="ARBA00022448"/>
    </source>
</evidence>
<evidence type="ECO:0000313" key="14">
    <source>
        <dbReference type="Proteomes" id="UP000294498"/>
    </source>
</evidence>
<evidence type="ECO:0000259" key="12">
    <source>
        <dbReference type="Pfam" id="PF07715"/>
    </source>
</evidence>
<evidence type="ECO:0000256" key="9">
    <source>
        <dbReference type="RuleBase" id="RU003357"/>
    </source>
</evidence>
<comment type="subcellular location">
    <subcellularLocation>
        <location evidence="1 8">Cell outer membrane</location>
        <topology evidence="1 8">Multi-pass membrane protein</topology>
    </subcellularLocation>
</comment>